<dbReference type="InterPro" id="IPR012349">
    <property type="entry name" value="Split_barrel_FMN-bd"/>
</dbReference>
<gene>
    <name evidence="3" type="ORF">CROS1456_LOCUS563</name>
    <name evidence="4" type="ORF">CROS1456_LOCUS564</name>
</gene>
<evidence type="ECO:0000259" key="2">
    <source>
        <dbReference type="Pfam" id="PF13883"/>
    </source>
</evidence>
<dbReference type="InterPro" id="IPR055343">
    <property type="entry name" value="CREG_beta-barrel"/>
</dbReference>
<feature type="compositionally biased region" description="Low complexity" evidence="1">
    <location>
        <begin position="88"/>
        <end position="105"/>
    </location>
</feature>
<dbReference type="Pfam" id="PF13883">
    <property type="entry name" value="CREG_beta-barrel"/>
    <property type="match status" value="1"/>
</dbReference>
<protein>
    <recommendedName>
        <fullName evidence="2">CREG-like beta-barrel domain-containing protein</fullName>
    </recommendedName>
</protein>
<feature type="compositionally biased region" description="Basic and acidic residues" evidence="1">
    <location>
        <begin position="256"/>
        <end position="267"/>
    </location>
</feature>
<feature type="region of interest" description="Disordered" evidence="1">
    <location>
        <begin position="244"/>
        <end position="271"/>
    </location>
</feature>
<accession>A0A7S3FPK7</accession>
<dbReference type="SUPFAM" id="SSF50475">
    <property type="entry name" value="FMN-binding split barrel"/>
    <property type="match status" value="1"/>
</dbReference>
<dbReference type="GO" id="GO:0005737">
    <property type="term" value="C:cytoplasm"/>
    <property type="evidence" value="ECO:0007669"/>
    <property type="project" value="UniProtKB-ARBA"/>
</dbReference>
<evidence type="ECO:0000313" key="3">
    <source>
        <dbReference type="EMBL" id="CAE0187497.1"/>
    </source>
</evidence>
<evidence type="ECO:0000313" key="4">
    <source>
        <dbReference type="EMBL" id="CAE0187498.1"/>
    </source>
</evidence>
<feature type="region of interest" description="Disordered" evidence="1">
    <location>
        <begin position="1"/>
        <end position="114"/>
    </location>
</feature>
<dbReference type="PANTHER" id="PTHR13343">
    <property type="entry name" value="CREG1 PROTEIN"/>
    <property type="match status" value="1"/>
</dbReference>
<dbReference type="EMBL" id="HBHZ01000705">
    <property type="protein sequence ID" value="CAE0187497.1"/>
    <property type="molecule type" value="Transcribed_RNA"/>
</dbReference>
<feature type="compositionally biased region" description="Basic and acidic residues" evidence="1">
    <location>
        <begin position="54"/>
        <end position="85"/>
    </location>
</feature>
<sequence length="390" mass="43579">MRALRGAGTNITAVGGRGMGLGLGRPAPRPLFGTKTQRRPQGQATFVRRASSSRQEEGAERKTEKSEEKTKSKALPKLETRERPQDLTGTLELNAEATTTNTTQEVETKETTTHQHAFVRQSLCSQLTGGVQYTTSTKDLPSSEVAVRNLMEYAKFAHMSTVMSKAQHRRAGYPFGSIVEFAVDADGSPVFAMSSLAIHTRNVLANPRCAIQIHAPGWTGLNNARVTLFGDVYPVTEESKKDANELFASKRRRMKPRTEQTNEKRSPQDSSTIPLANTRYFVMGKIVDVLFVGGYGTVTWITPEQYAAAEPDFILQDQFQVVHECNQRFSRSFRKLMPEADDVVFISVDKRGVELRVRIGSEDTVRRIKFNEHCYSAEDVVKQLEEIIET</sequence>
<feature type="domain" description="CREG-like beta-barrel" evidence="2">
    <location>
        <begin position="147"/>
        <end position="307"/>
    </location>
</feature>
<dbReference type="PANTHER" id="PTHR13343:SF29">
    <property type="entry name" value="PYRIDOXAMINE 5'-PHOSPHATE OXIDASE FAMILY PROTEIN"/>
    <property type="match status" value="1"/>
</dbReference>
<feature type="compositionally biased region" description="Low complexity" evidence="1">
    <location>
        <begin position="24"/>
        <end position="33"/>
    </location>
</feature>
<dbReference type="AlphaFoldDB" id="A0A7S3FPK7"/>
<dbReference type="EMBL" id="HBHZ01000706">
    <property type="protein sequence ID" value="CAE0187498.1"/>
    <property type="molecule type" value="Transcribed_RNA"/>
</dbReference>
<dbReference type="Gene3D" id="2.30.110.10">
    <property type="entry name" value="Electron Transport, Fmn-binding Protein, Chain A"/>
    <property type="match status" value="1"/>
</dbReference>
<organism evidence="3">
    <name type="scientific">Chloropicon roscoffensis</name>
    <dbReference type="NCBI Taxonomy" id="1461544"/>
    <lineage>
        <taxon>Eukaryota</taxon>
        <taxon>Viridiplantae</taxon>
        <taxon>Chlorophyta</taxon>
        <taxon>Chloropicophyceae</taxon>
        <taxon>Chloropicales</taxon>
        <taxon>Chloropicaceae</taxon>
        <taxon>Chloropicon</taxon>
    </lineage>
</organism>
<proteinExistence type="predicted"/>
<name>A0A7S3FPK7_9CHLO</name>
<evidence type="ECO:0000256" key="1">
    <source>
        <dbReference type="SAM" id="MobiDB-lite"/>
    </source>
</evidence>
<reference evidence="3" key="1">
    <citation type="submission" date="2021-01" db="EMBL/GenBank/DDBJ databases">
        <authorList>
            <person name="Corre E."/>
            <person name="Pelletier E."/>
            <person name="Niang G."/>
            <person name="Scheremetjew M."/>
            <person name="Finn R."/>
            <person name="Kale V."/>
            <person name="Holt S."/>
            <person name="Cochrane G."/>
            <person name="Meng A."/>
            <person name="Brown T."/>
            <person name="Cohen L."/>
        </authorList>
    </citation>
    <scope>NUCLEOTIDE SEQUENCE</scope>
    <source>
        <strain evidence="3">RCC1871</strain>
    </source>
</reference>